<proteinExistence type="inferred from homology"/>
<feature type="transmembrane region" description="Helical" evidence="16">
    <location>
        <begin position="102"/>
        <end position="119"/>
    </location>
</feature>
<dbReference type="Pfam" id="PF20684">
    <property type="entry name" value="Fung_rhodopsin"/>
    <property type="match status" value="1"/>
</dbReference>
<feature type="transmembrane region" description="Helical" evidence="16">
    <location>
        <begin position="224"/>
        <end position="246"/>
    </location>
</feature>
<feature type="disulfide bond" evidence="14">
    <location>
        <begin position="53"/>
        <end position="86"/>
    </location>
</feature>
<keyword evidence="7 16" id="KW-0812">Transmembrane</keyword>
<comment type="subcellular location">
    <subcellularLocation>
        <location evidence="2">Membrane</location>
        <topology evidence="2">Lipid-anchor</topology>
        <topology evidence="2">GPI-anchor</topology>
    </subcellularLocation>
    <subcellularLocation>
        <location evidence="1">Membrane</location>
        <topology evidence="1">Multi-pass membrane protein</topology>
    </subcellularLocation>
    <subcellularLocation>
        <location evidence="3">Secreted</location>
    </subcellularLocation>
</comment>
<keyword evidence="5" id="KW-0964">Secreted</keyword>
<evidence type="ECO:0000256" key="14">
    <source>
        <dbReference type="PROSITE-ProRule" id="PRU01356"/>
    </source>
</evidence>
<dbReference type="InterPro" id="IPR049326">
    <property type="entry name" value="Rhodopsin_dom_fungi"/>
</dbReference>
<keyword evidence="8 17" id="KW-0732">Signal</keyword>
<dbReference type="PROSITE" id="PS52012">
    <property type="entry name" value="CFEM"/>
    <property type="match status" value="1"/>
</dbReference>
<dbReference type="AlphaFoldDB" id="A0AAD9AHH2"/>
<keyword evidence="20" id="KW-1185">Reference proteome</keyword>
<evidence type="ECO:0000256" key="4">
    <source>
        <dbReference type="ARBA" id="ARBA00010031"/>
    </source>
</evidence>
<comment type="similarity">
    <text evidence="13">Belongs to the SAT4 family.</text>
</comment>
<sequence length="419" mass="46953">MRSTRIITWLLPFLGVVATQASSIETVPTCAQPCIAEGLNRTACPTSNQTCLCQDPNYIDFVEDCVLDHCLPIDALATQNYTWYECGFPVENDFTSTEVPRLVMFFVLPTLSIITRMVVKFSRVSVWDADDLMILATFCFLIAFVPLNANAGKNGAGQDMWSLTVDQITEYFKASGCFPVHDAISNTNQNFYIVQALYYSTIAFLKASILFMYLRIFPGERFRAVLWGTQAFNLAIGVTFLLLGIFQCRPIHLAWTAWRRDSESLGTCMDVVIIAMVYSAIQVGMDIWMLILPLTQILGLNMKWSKKFGLMFMFSLGIFLTAASTIRLKLLVDYHQGTHNFTVGSLQIAIWSDIELCVGVFTACIPTTRQFFRVFIFGRPDGSASLHSEHIHARSLEGSPKRSTRQAAEAVDEPSPHTP</sequence>
<evidence type="ECO:0000256" key="7">
    <source>
        <dbReference type="ARBA" id="ARBA00022692"/>
    </source>
</evidence>
<evidence type="ECO:0000256" key="11">
    <source>
        <dbReference type="ARBA" id="ARBA00023157"/>
    </source>
</evidence>
<dbReference type="PANTHER" id="PTHR33048:SF160">
    <property type="entry name" value="SAT4 FAMILY MEMBRANE PROTEIN"/>
    <property type="match status" value="1"/>
</dbReference>
<feature type="disulfide bond" evidence="14">
    <location>
        <begin position="30"/>
        <end position="70"/>
    </location>
</feature>
<evidence type="ECO:0000313" key="20">
    <source>
        <dbReference type="Proteomes" id="UP001243330"/>
    </source>
</evidence>
<feature type="signal peptide" evidence="17">
    <location>
        <begin position="1"/>
        <end position="21"/>
    </location>
</feature>
<feature type="transmembrane region" description="Helical" evidence="16">
    <location>
        <begin position="131"/>
        <end position="149"/>
    </location>
</feature>
<protein>
    <submittedName>
        <fullName evidence="19">CFEM domain-containing protein</fullName>
    </submittedName>
</protein>
<evidence type="ECO:0000256" key="2">
    <source>
        <dbReference type="ARBA" id="ARBA00004589"/>
    </source>
</evidence>
<evidence type="ECO:0000256" key="6">
    <source>
        <dbReference type="ARBA" id="ARBA00022622"/>
    </source>
</evidence>
<evidence type="ECO:0000256" key="9">
    <source>
        <dbReference type="ARBA" id="ARBA00022989"/>
    </source>
</evidence>
<keyword evidence="10 16" id="KW-0472">Membrane</keyword>
<evidence type="ECO:0000256" key="16">
    <source>
        <dbReference type="SAM" id="Phobius"/>
    </source>
</evidence>
<evidence type="ECO:0000256" key="12">
    <source>
        <dbReference type="ARBA" id="ARBA00023288"/>
    </source>
</evidence>
<feature type="transmembrane region" description="Helical" evidence="16">
    <location>
        <begin position="196"/>
        <end position="217"/>
    </location>
</feature>
<feature type="region of interest" description="Disordered" evidence="15">
    <location>
        <begin position="394"/>
        <end position="419"/>
    </location>
</feature>
<feature type="disulfide bond" evidence="14">
    <location>
        <begin position="34"/>
        <end position="65"/>
    </location>
</feature>
<dbReference type="GO" id="GO:0098552">
    <property type="term" value="C:side of membrane"/>
    <property type="evidence" value="ECO:0007669"/>
    <property type="project" value="UniProtKB-KW"/>
</dbReference>
<evidence type="ECO:0000256" key="10">
    <source>
        <dbReference type="ARBA" id="ARBA00023136"/>
    </source>
</evidence>
<feature type="disulfide bond" evidence="14">
    <location>
        <begin position="44"/>
        <end position="51"/>
    </location>
</feature>
<feature type="transmembrane region" description="Helical" evidence="16">
    <location>
        <begin position="308"/>
        <end position="328"/>
    </location>
</feature>
<dbReference type="InterPro" id="IPR052337">
    <property type="entry name" value="SAT4-like"/>
</dbReference>
<feature type="chain" id="PRO_5042128384" evidence="17">
    <location>
        <begin position="22"/>
        <end position="419"/>
    </location>
</feature>
<feature type="domain" description="CFEM" evidence="18">
    <location>
        <begin position="2"/>
        <end position="112"/>
    </location>
</feature>
<keyword evidence="6" id="KW-0325">Glycoprotein</keyword>
<evidence type="ECO:0000256" key="5">
    <source>
        <dbReference type="ARBA" id="ARBA00022525"/>
    </source>
</evidence>
<keyword evidence="11 14" id="KW-1015">Disulfide bond</keyword>
<evidence type="ECO:0000256" key="15">
    <source>
        <dbReference type="SAM" id="MobiDB-lite"/>
    </source>
</evidence>
<comment type="caution">
    <text evidence="19">The sequence shown here is derived from an EMBL/GenBank/DDBJ whole genome shotgun (WGS) entry which is preliminary data.</text>
</comment>
<evidence type="ECO:0000256" key="8">
    <source>
        <dbReference type="ARBA" id="ARBA00022729"/>
    </source>
</evidence>
<evidence type="ECO:0000256" key="3">
    <source>
        <dbReference type="ARBA" id="ARBA00004613"/>
    </source>
</evidence>
<evidence type="ECO:0000256" key="17">
    <source>
        <dbReference type="SAM" id="SignalP"/>
    </source>
</evidence>
<dbReference type="Proteomes" id="UP001243330">
    <property type="component" value="Unassembled WGS sequence"/>
</dbReference>
<organism evidence="19 20">
    <name type="scientific">Colletotrichum chrysophilum</name>
    <dbReference type="NCBI Taxonomy" id="1836956"/>
    <lineage>
        <taxon>Eukaryota</taxon>
        <taxon>Fungi</taxon>
        <taxon>Dikarya</taxon>
        <taxon>Ascomycota</taxon>
        <taxon>Pezizomycotina</taxon>
        <taxon>Sordariomycetes</taxon>
        <taxon>Hypocreomycetidae</taxon>
        <taxon>Glomerellales</taxon>
        <taxon>Glomerellaceae</taxon>
        <taxon>Colletotrichum</taxon>
        <taxon>Colletotrichum gloeosporioides species complex</taxon>
    </lineage>
</organism>
<comment type="similarity">
    <text evidence="4">Belongs to the RBT5 family.</text>
</comment>
<keyword evidence="9 16" id="KW-1133">Transmembrane helix</keyword>
<reference evidence="19" key="1">
    <citation type="submission" date="2023-01" db="EMBL/GenBank/DDBJ databases">
        <title>Colletotrichum chrysophilum M932 genome sequence.</title>
        <authorList>
            <person name="Baroncelli R."/>
        </authorList>
    </citation>
    <scope>NUCLEOTIDE SEQUENCE</scope>
    <source>
        <strain evidence="19">M932</strain>
    </source>
</reference>
<evidence type="ECO:0000259" key="18">
    <source>
        <dbReference type="PROSITE" id="PS52012"/>
    </source>
</evidence>
<dbReference type="SMART" id="SM00747">
    <property type="entry name" value="CFEM"/>
    <property type="match status" value="1"/>
</dbReference>
<dbReference type="InterPro" id="IPR008427">
    <property type="entry name" value="Extracellular_membr_CFEM_dom"/>
</dbReference>
<dbReference type="EMBL" id="JAQOWY010000173">
    <property type="protein sequence ID" value="KAK1848378.1"/>
    <property type="molecule type" value="Genomic_DNA"/>
</dbReference>
<accession>A0AAD9AHH2</accession>
<evidence type="ECO:0000256" key="13">
    <source>
        <dbReference type="ARBA" id="ARBA00038359"/>
    </source>
</evidence>
<comment type="caution">
    <text evidence="14">Lacks conserved residue(s) required for the propagation of feature annotation.</text>
</comment>
<dbReference type="Pfam" id="PF05730">
    <property type="entry name" value="CFEM"/>
    <property type="match status" value="1"/>
</dbReference>
<gene>
    <name evidence="19" type="ORF">CCHR01_08996</name>
</gene>
<evidence type="ECO:0000256" key="1">
    <source>
        <dbReference type="ARBA" id="ARBA00004141"/>
    </source>
</evidence>
<name>A0AAD9AHH2_9PEZI</name>
<keyword evidence="12" id="KW-0449">Lipoprotein</keyword>
<dbReference type="GO" id="GO:0005576">
    <property type="term" value="C:extracellular region"/>
    <property type="evidence" value="ECO:0007669"/>
    <property type="project" value="UniProtKB-SubCell"/>
</dbReference>
<keyword evidence="6" id="KW-0336">GPI-anchor</keyword>
<evidence type="ECO:0000313" key="19">
    <source>
        <dbReference type="EMBL" id="KAK1848378.1"/>
    </source>
</evidence>
<dbReference type="PANTHER" id="PTHR33048">
    <property type="entry name" value="PTH11-LIKE INTEGRAL MEMBRANE PROTEIN (AFU_ORTHOLOGUE AFUA_5G11245)"/>
    <property type="match status" value="1"/>
</dbReference>
<feature type="transmembrane region" description="Helical" evidence="16">
    <location>
        <begin position="271"/>
        <end position="296"/>
    </location>
</feature>